<keyword evidence="5" id="KW-0285">Flavoprotein</keyword>
<dbReference type="HOGENOM" id="CLU_004482_1_0_1"/>
<dbReference type="EMBL" id="AMQN01009383">
    <property type="status" value="NOT_ANNOTATED_CDS"/>
    <property type="molecule type" value="Genomic_DNA"/>
</dbReference>
<evidence type="ECO:0000256" key="8">
    <source>
        <dbReference type="ARBA" id="ARBA00022729"/>
    </source>
</evidence>
<feature type="chain" id="PRO_5008787850" description="NAD(P)H oxidase (H2O2-forming)" evidence="22">
    <location>
        <begin position="17"/>
        <end position="1570"/>
    </location>
</feature>
<dbReference type="CDD" id="cd06186">
    <property type="entry name" value="NOX_Duox_like_FAD_NADP"/>
    <property type="match status" value="1"/>
</dbReference>
<evidence type="ECO:0000313" key="25">
    <source>
        <dbReference type="EMBL" id="ELU01203.1"/>
    </source>
</evidence>
<evidence type="ECO:0000256" key="19">
    <source>
        <dbReference type="ARBA" id="ARBA00048762"/>
    </source>
</evidence>
<dbReference type="PRINTS" id="PR00457">
    <property type="entry name" value="ANPEROXIDASE"/>
</dbReference>
<dbReference type="EMBL" id="KB305308">
    <property type="protein sequence ID" value="ELU01203.1"/>
    <property type="molecule type" value="Genomic_DNA"/>
</dbReference>
<keyword evidence="9" id="KW-0677">Repeat</keyword>
<feature type="domain" description="FAD-binding FR-type" evidence="24">
    <location>
        <begin position="1292"/>
        <end position="1397"/>
    </location>
</feature>
<proteinExistence type="inferred from homology"/>
<dbReference type="PANTHER" id="PTHR11972:SF208">
    <property type="entry name" value="DUAL OXIDASE-LIKE PROTEIN"/>
    <property type="match status" value="1"/>
</dbReference>
<keyword evidence="16" id="KW-0325">Glycoprotein</keyword>
<name>R7UBM1_CAPTE</name>
<dbReference type="InterPro" id="IPR013112">
    <property type="entry name" value="FAD-bd_8"/>
</dbReference>
<feature type="transmembrane region" description="Helical" evidence="21">
    <location>
        <begin position="1209"/>
        <end position="1230"/>
    </location>
</feature>
<keyword evidence="10" id="KW-0274">FAD</keyword>
<evidence type="ECO:0000256" key="9">
    <source>
        <dbReference type="ARBA" id="ARBA00022737"/>
    </source>
</evidence>
<dbReference type="GO" id="GO:0006979">
    <property type="term" value="P:response to oxidative stress"/>
    <property type="evidence" value="ECO:0007669"/>
    <property type="project" value="InterPro"/>
</dbReference>
<dbReference type="PROSITE" id="PS50222">
    <property type="entry name" value="EF_HAND_2"/>
    <property type="match status" value="2"/>
</dbReference>
<evidence type="ECO:0000256" key="4">
    <source>
        <dbReference type="ARBA" id="ARBA00022559"/>
    </source>
</evidence>
<evidence type="ECO:0000256" key="15">
    <source>
        <dbReference type="ARBA" id="ARBA00023136"/>
    </source>
</evidence>
<feature type="binding site" description="axial binding residue" evidence="20">
    <location>
        <position position="330"/>
    </location>
    <ligand>
        <name>heme b</name>
        <dbReference type="ChEBI" id="CHEBI:60344"/>
    </ligand>
    <ligandPart>
        <name>Fe</name>
        <dbReference type="ChEBI" id="CHEBI:18248"/>
    </ligandPart>
</feature>
<dbReference type="Pfam" id="PF01794">
    <property type="entry name" value="Ferric_reduct"/>
    <property type="match status" value="1"/>
</dbReference>
<evidence type="ECO:0000256" key="14">
    <source>
        <dbReference type="ARBA" id="ARBA00023002"/>
    </source>
</evidence>
<keyword evidence="17" id="KW-0376">Hydrogen peroxide</keyword>
<keyword evidence="13 21" id="KW-1133">Transmembrane helix</keyword>
<dbReference type="GO" id="GO:0004601">
    <property type="term" value="F:peroxidase activity"/>
    <property type="evidence" value="ECO:0007669"/>
    <property type="project" value="UniProtKB-KW"/>
</dbReference>
<evidence type="ECO:0000256" key="22">
    <source>
        <dbReference type="SAM" id="SignalP"/>
    </source>
</evidence>
<dbReference type="InterPro" id="IPR013130">
    <property type="entry name" value="Fe3_Rdtase_TM_dom"/>
</dbReference>
<evidence type="ECO:0000256" key="7">
    <source>
        <dbReference type="ARBA" id="ARBA00022723"/>
    </source>
</evidence>
<sequence>MIRLFFLLITGSLVLAEVPHVEHPPFDGWYNNWAHPDWGAAETTLYRRLAPAYSDGVYEPAGAHRPNPFEISDAVFSGKTGHASVKNRSALLVFFGQQVVEEVLDAQRPGCPPEYFNIKIPKNHAQYDKDGRGGREMPFLRSRYDQNTGYSPHVPREQLNEISAFLDGGLVYGPNKAWADALRSYKGGRLAAYNDNDASKPNFPAENDIRLPMANPAPPFDHKLKPIKRFFKLGNPRGNENPFLLTFGVLLFRWHNHQAAQLQANHPDWSDERLFLEARKLVIAHHQKIVMYDWIPAWLGTEVSEYKGYNPSVHPGIAHVFQSAAMRFGHTLVPPAVYRRNRNCVFRNTSDISGFSGHSALRTCNTFWNSPVSLHQTDIDELLMGMASQITEREDNIVTPDLRGDVFGPLEFPRRDLMAVNIQRGRDHGLPDYNTARKLYGLKPITDWTDINPDFFTNSPDVCGPGVLEKIRNLYNNSLDDVDIWPAGLLETTANGPGELFRTIIKDQFERIRDGDRFWFENRDNGLYTDEEIDAINKTTLRDIIIAVTDIGENDLQENIFFVGDDVPCKQPDQLGDLMTTGSIGECKRPRDAPEVQDGVVFDYFWGSEVSYALTFIAYHSLLAVTVLVLILLARRRDKEVQKKMAMTREKTRKRTKVPSKQISVITASEWIGKKQGHRNVIIKLESSKKHILVTEASSRKSKVLRTIDLNLLLKNRQTGVELILSADGKMTMMALKVPKEYDLVLVFDDQRDRDQSQVELERFMFKAGLGRTLSTVPEKDLLRDAHSVQDRKSLLTQFFQTVLANAFHEEESENREDLDFVKAKEILETELTRYEFAEALSLKPDSLFVNSMFKLVDKNENGYISFREFLDFFVIFSKGNADDKVKLMFDMYDLDNTGTLTKEEFRTMLTSMVDLANEKVEEKDIETLIGSLFSSAGLEGKPAITFTDFKKILKNYESELNYTSLNLAGISPSEVYLYNNNDCAGTGVPMNAQPRRENASSRARRTVILSYDNLDLSSASTGRTANKENRRLSTIQEVKTIKKTAPKGKFALFCNDILRYFVNYKLHIFWCTLYTLITLGIFIERAYYYSIEREHAGLRRIAGYGVTVTRGAASGMMFTYASLLVTMCRNTVTFLRETFLHKYIPFDGAISFHKYIAYLALFFTLLHIIGHCINFYHISTQTPGDLICLFRNFFHATDDLPKFHRWCWNTLTGVTGVLLTINMFVIYVFAVQYARRHTFKAFWFTHNTYPIFFILMILHGAGRLVQPPFTHLFILGPVVLFTLDRLVSINRKKVEIAVITAELLPSDVTYLQFKRPLNFEYKSGQWCRIACLVQGSNEYHPFTLTSAPHEENLSLHIRAVGPWTMNLRRTYDPDHVGEHSWPKVFLDGPYGEGHQEWYRYEVAVLVGGGIGVTPFASILKDIKYKSRTNAQFVCKKVYFLWVTRTQRQFEWLTDIIREVEDSDLVSVHVFITQFKEKYDIRTTMLYICERYFQKISERSLFTGLRSITHFGRPEFKQFFQMLQVEHPNNSEFGVFSCGPPPMTSSVEKACAHVNKTSTNVLFQHHFENF</sequence>
<evidence type="ECO:0000256" key="11">
    <source>
        <dbReference type="ARBA" id="ARBA00022837"/>
    </source>
</evidence>
<dbReference type="GO" id="GO:0043020">
    <property type="term" value="C:NADPH oxidase complex"/>
    <property type="evidence" value="ECO:0007669"/>
    <property type="project" value="TreeGrafter"/>
</dbReference>
<dbReference type="InterPro" id="IPR018247">
    <property type="entry name" value="EF_Hand_1_Ca_BS"/>
</dbReference>
<dbReference type="GO" id="GO:0016324">
    <property type="term" value="C:apical plasma membrane"/>
    <property type="evidence" value="ECO:0007669"/>
    <property type="project" value="UniProtKB-SubCell"/>
</dbReference>
<dbReference type="InterPro" id="IPR034821">
    <property type="entry name" value="DUOX_peroxidase"/>
</dbReference>
<dbReference type="GO" id="GO:0042744">
    <property type="term" value="P:hydrogen peroxide catabolic process"/>
    <property type="evidence" value="ECO:0007669"/>
    <property type="project" value="UniProtKB-KW"/>
</dbReference>
<dbReference type="GO" id="GO:0016174">
    <property type="term" value="F:NAD(P)H oxidase H2O2-forming activity"/>
    <property type="evidence" value="ECO:0007669"/>
    <property type="project" value="UniProtKB-EC"/>
</dbReference>
<evidence type="ECO:0000256" key="2">
    <source>
        <dbReference type="ARBA" id="ARBA00005644"/>
    </source>
</evidence>
<evidence type="ECO:0000313" key="26">
    <source>
        <dbReference type="EnsemblMetazoa" id="CapteP159209"/>
    </source>
</evidence>
<dbReference type="InterPro" id="IPR019791">
    <property type="entry name" value="Haem_peroxidase_animal"/>
</dbReference>
<feature type="transmembrane region" description="Helical" evidence="21">
    <location>
        <begin position="612"/>
        <end position="634"/>
    </location>
</feature>
<evidence type="ECO:0000256" key="1">
    <source>
        <dbReference type="ARBA" id="ARBA00004424"/>
    </source>
</evidence>
<keyword evidence="12" id="KW-0521">NADP</keyword>
<evidence type="ECO:0000256" key="12">
    <source>
        <dbReference type="ARBA" id="ARBA00022857"/>
    </source>
</evidence>
<dbReference type="Gene3D" id="1.10.238.10">
    <property type="entry name" value="EF-hand"/>
    <property type="match status" value="1"/>
</dbReference>
<evidence type="ECO:0000256" key="18">
    <source>
        <dbReference type="ARBA" id="ARBA00047455"/>
    </source>
</evidence>
<dbReference type="SUPFAM" id="SSF52343">
    <property type="entry name" value="Ferredoxin reductase-like, C-terminal NADP-linked domain"/>
    <property type="match status" value="1"/>
</dbReference>
<dbReference type="Pfam" id="PF00036">
    <property type="entry name" value="EF-hand_1"/>
    <property type="match status" value="1"/>
</dbReference>
<dbReference type="FunCoup" id="R7UBM1">
    <property type="interactions" value="74"/>
</dbReference>
<reference evidence="25 27" key="2">
    <citation type="journal article" date="2013" name="Nature">
        <title>Insights into bilaterian evolution from three spiralian genomes.</title>
        <authorList>
            <person name="Simakov O."/>
            <person name="Marletaz F."/>
            <person name="Cho S.J."/>
            <person name="Edsinger-Gonzales E."/>
            <person name="Havlak P."/>
            <person name="Hellsten U."/>
            <person name="Kuo D.H."/>
            <person name="Larsson T."/>
            <person name="Lv J."/>
            <person name="Arendt D."/>
            <person name="Savage R."/>
            <person name="Osoegawa K."/>
            <person name="de Jong P."/>
            <person name="Grimwood J."/>
            <person name="Chapman J.A."/>
            <person name="Shapiro H."/>
            <person name="Aerts A."/>
            <person name="Otillar R.P."/>
            <person name="Terry A.Y."/>
            <person name="Boore J.L."/>
            <person name="Grigoriev I.V."/>
            <person name="Lindberg D.R."/>
            <person name="Seaver E.C."/>
            <person name="Weisblat D.A."/>
            <person name="Putnam N.H."/>
            <person name="Rokhsar D.S."/>
        </authorList>
    </citation>
    <scope>NUCLEOTIDE SEQUENCE</scope>
    <source>
        <strain evidence="25 27">I ESC-2004</strain>
    </source>
</reference>
<dbReference type="Gene3D" id="2.40.30.10">
    <property type="entry name" value="Translation factors"/>
    <property type="match status" value="1"/>
</dbReference>
<dbReference type="InterPro" id="IPR039261">
    <property type="entry name" value="FNR_nucleotide-bd"/>
</dbReference>
<dbReference type="Gene3D" id="1.10.640.10">
    <property type="entry name" value="Haem peroxidase domain superfamily, animal type"/>
    <property type="match status" value="1"/>
</dbReference>
<keyword evidence="15 21" id="KW-0472">Membrane</keyword>
<comment type="catalytic activity">
    <reaction evidence="18">
        <text>NADH + O2 + H(+) = H2O2 + NAD(+)</text>
        <dbReference type="Rhea" id="RHEA:11264"/>
        <dbReference type="ChEBI" id="CHEBI:15378"/>
        <dbReference type="ChEBI" id="CHEBI:15379"/>
        <dbReference type="ChEBI" id="CHEBI:16240"/>
        <dbReference type="ChEBI" id="CHEBI:57540"/>
        <dbReference type="ChEBI" id="CHEBI:57945"/>
        <dbReference type="EC" id="1.6.3.1"/>
    </reaction>
</comment>
<dbReference type="Pfam" id="PF08030">
    <property type="entry name" value="NAD_binding_6"/>
    <property type="match status" value="1"/>
</dbReference>
<evidence type="ECO:0000256" key="5">
    <source>
        <dbReference type="ARBA" id="ARBA00022630"/>
    </source>
</evidence>
<dbReference type="GO" id="GO:0005509">
    <property type="term" value="F:calcium ion binding"/>
    <property type="evidence" value="ECO:0007669"/>
    <property type="project" value="InterPro"/>
</dbReference>
<dbReference type="EMBL" id="AMQN01009382">
    <property type="status" value="NOT_ANNOTATED_CDS"/>
    <property type="molecule type" value="Genomic_DNA"/>
</dbReference>
<evidence type="ECO:0000259" key="24">
    <source>
        <dbReference type="PROSITE" id="PS51384"/>
    </source>
</evidence>
<dbReference type="PROSITE" id="PS50292">
    <property type="entry name" value="PEROXIDASE_3"/>
    <property type="match status" value="1"/>
</dbReference>
<dbReference type="InterPro" id="IPR037120">
    <property type="entry name" value="Haem_peroxidase_sf_animal"/>
</dbReference>
<dbReference type="Pfam" id="PF08022">
    <property type="entry name" value="FAD_binding_8"/>
    <property type="match status" value="1"/>
</dbReference>
<reference evidence="26" key="3">
    <citation type="submission" date="2015-06" db="UniProtKB">
        <authorList>
            <consortium name="EnsemblMetazoa"/>
        </authorList>
    </citation>
    <scope>IDENTIFICATION</scope>
</reference>
<dbReference type="FunFam" id="2.40.30.10:FF:000059">
    <property type="entry name" value="dual oxidase isoform X1"/>
    <property type="match status" value="1"/>
</dbReference>
<organism evidence="25">
    <name type="scientific">Capitella teleta</name>
    <name type="common">Polychaete worm</name>
    <dbReference type="NCBI Taxonomy" id="283909"/>
    <lineage>
        <taxon>Eukaryota</taxon>
        <taxon>Metazoa</taxon>
        <taxon>Spiralia</taxon>
        <taxon>Lophotrochozoa</taxon>
        <taxon>Annelida</taxon>
        <taxon>Polychaeta</taxon>
        <taxon>Sedentaria</taxon>
        <taxon>Scolecida</taxon>
        <taxon>Capitellidae</taxon>
        <taxon>Capitella</taxon>
    </lineage>
</organism>
<dbReference type="CDD" id="cd00051">
    <property type="entry name" value="EFh"/>
    <property type="match status" value="1"/>
</dbReference>
<dbReference type="SUPFAM" id="SSF48113">
    <property type="entry name" value="Heme-dependent peroxidases"/>
    <property type="match status" value="1"/>
</dbReference>
<dbReference type="SFLD" id="SFLDG01169">
    <property type="entry name" value="NADPH_oxidase_subgroup_(NOX)"/>
    <property type="match status" value="1"/>
</dbReference>
<keyword evidence="14" id="KW-0560">Oxidoreductase</keyword>
<keyword evidence="20" id="KW-0408">Iron</keyword>
<keyword evidence="8 22" id="KW-0732">Signal</keyword>
<comment type="similarity">
    <text evidence="2">In the N-terminal section; belongs to the peroxidase family.</text>
</comment>
<dbReference type="GO" id="GO:0042303">
    <property type="term" value="P:molting cycle"/>
    <property type="evidence" value="ECO:0007669"/>
    <property type="project" value="UniProtKB-ARBA"/>
</dbReference>
<dbReference type="GO" id="GO:0042554">
    <property type="term" value="P:superoxide anion generation"/>
    <property type="evidence" value="ECO:0007669"/>
    <property type="project" value="TreeGrafter"/>
</dbReference>
<dbReference type="EnsemblMetazoa" id="CapteT159209">
    <property type="protein sequence ID" value="CapteP159209"/>
    <property type="gene ID" value="CapteG159209"/>
</dbReference>
<keyword evidence="6 21" id="KW-0812">Transmembrane</keyword>
<dbReference type="Pfam" id="PF03098">
    <property type="entry name" value="An_peroxidase"/>
    <property type="match status" value="1"/>
</dbReference>
<dbReference type="PROSITE" id="PS51384">
    <property type="entry name" value="FAD_FR"/>
    <property type="match status" value="1"/>
</dbReference>
<dbReference type="CDD" id="cd09820">
    <property type="entry name" value="dual_peroxidase_like"/>
    <property type="match status" value="1"/>
</dbReference>
<dbReference type="SMART" id="SM00054">
    <property type="entry name" value="EFh"/>
    <property type="match status" value="2"/>
</dbReference>
<dbReference type="Pfam" id="PF13833">
    <property type="entry name" value="EF-hand_8"/>
    <property type="match status" value="1"/>
</dbReference>
<dbReference type="SUPFAM" id="SSF47473">
    <property type="entry name" value="EF-hand"/>
    <property type="match status" value="1"/>
</dbReference>
<dbReference type="InterPro" id="IPR002048">
    <property type="entry name" value="EF_hand_dom"/>
</dbReference>
<dbReference type="SFLD" id="SFLDS00052">
    <property type="entry name" value="Ferric_Reductase_Domain"/>
    <property type="match status" value="1"/>
</dbReference>
<feature type="signal peptide" evidence="22">
    <location>
        <begin position="1"/>
        <end position="16"/>
    </location>
</feature>
<keyword evidence="20" id="KW-0349">Heme</keyword>
<dbReference type="OMA" id="GIEPMIM"/>
<keyword evidence="27" id="KW-1185">Reference proteome</keyword>
<evidence type="ECO:0000256" key="16">
    <source>
        <dbReference type="ARBA" id="ARBA00023180"/>
    </source>
</evidence>
<dbReference type="InterPro" id="IPR010255">
    <property type="entry name" value="Haem_peroxidase_sf"/>
</dbReference>
<dbReference type="InterPro" id="IPR050369">
    <property type="entry name" value="RBOH/FRE"/>
</dbReference>
<protein>
    <recommendedName>
        <fullName evidence="3">NAD(P)H oxidase (H2O2-forming)</fullName>
        <ecNumber evidence="3">1.6.3.1</ecNumber>
    </recommendedName>
</protein>
<dbReference type="STRING" id="283909.R7UBM1"/>
<feature type="transmembrane region" description="Helical" evidence="21">
    <location>
        <begin position="1156"/>
        <end position="1177"/>
    </location>
</feature>
<reference evidence="27" key="1">
    <citation type="submission" date="2012-12" db="EMBL/GenBank/DDBJ databases">
        <authorList>
            <person name="Hellsten U."/>
            <person name="Grimwood J."/>
            <person name="Chapman J.A."/>
            <person name="Shapiro H."/>
            <person name="Aerts A."/>
            <person name="Otillar R.P."/>
            <person name="Terry A.Y."/>
            <person name="Boore J.L."/>
            <person name="Simakov O."/>
            <person name="Marletaz F."/>
            <person name="Cho S.-J."/>
            <person name="Edsinger-Gonzales E."/>
            <person name="Havlak P."/>
            <person name="Kuo D.-H."/>
            <person name="Larsson T."/>
            <person name="Lv J."/>
            <person name="Arendt D."/>
            <person name="Savage R."/>
            <person name="Osoegawa K."/>
            <person name="de Jong P."/>
            <person name="Lindberg D.R."/>
            <person name="Seaver E.C."/>
            <person name="Weisblat D.A."/>
            <person name="Putnam N.H."/>
            <person name="Grigoriev I.V."/>
            <person name="Rokhsar D.S."/>
        </authorList>
    </citation>
    <scope>NUCLEOTIDE SEQUENCE</scope>
    <source>
        <strain evidence="27">I ESC-2004</strain>
    </source>
</reference>
<dbReference type="GO" id="GO:0042742">
    <property type="term" value="P:defense response to bacterium"/>
    <property type="evidence" value="ECO:0007669"/>
    <property type="project" value="UniProtKB-ARBA"/>
</dbReference>
<evidence type="ECO:0000256" key="21">
    <source>
        <dbReference type="SAM" id="Phobius"/>
    </source>
</evidence>
<dbReference type="OrthoDB" id="6019201at2759"/>
<evidence type="ECO:0000256" key="13">
    <source>
        <dbReference type="ARBA" id="ARBA00022989"/>
    </source>
</evidence>
<dbReference type="SUPFAM" id="SSF63380">
    <property type="entry name" value="Riboflavin synthase domain-like"/>
    <property type="match status" value="1"/>
</dbReference>
<evidence type="ECO:0000256" key="6">
    <source>
        <dbReference type="ARBA" id="ARBA00022692"/>
    </source>
</evidence>
<keyword evidence="11" id="KW-0106">Calcium</keyword>
<feature type="transmembrane region" description="Helical" evidence="21">
    <location>
        <begin position="1242"/>
        <end position="1263"/>
    </location>
</feature>
<feature type="domain" description="EF-hand" evidence="23">
    <location>
        <begin position="881"/>
        <end position="916"/>
    </location>
</feature>
<accession>R7UBM1</accession>
<gene>
    <name evidence="25" type="ORF">CAPTEDRAFT_159209</name>
</gene>
<dbReference type="EC" id="1.6.3.1" evidence="3"/>
<dbReference type="Proteomes" id="UP000014760">
    <property type="component" value="Unassembled WGS sequence"/>
</dbReference>
<evidence type="ECO:0000256" key="17">
    <source>
        <dbReference type="ARBA" id="ARBA00023324"/>
    </source>
</evidence>
<feature type="domain" description="EF-hand" evidence="23">
    <location>
        <begin position="845"/>
        <end position="880"/>
    </location>
</feature>
<evidence type="ECO:0000256" key="10">
    <source>
        <dbReference type="ARBA" id="ARBA00022827"/>
    </source>
</evidence>
<evidence type="ECO:0000313" key="27">
    <source>
        <dbReference type="Proteomes" id="UP000014760"/>
    </source>
</evidence>
<dbReference type="InterPro" id="IPR013121">
    <property type="entry name" value="Fe_red_NAD-bd_6"/>
</dbReference>
<keyword evidence="4" id="KW-0575">Peroxidase</keyword>
<comment type="subcellular location">
    <subcellularLocation>
        <location evidence="1">Apical cell membrane</location>
        <topology evidence="1">Multi-pass membrane protein</topology>
    </subcellularLocation>
</comment>
<dbReference type="GO" id="GO:0020037">
    <property type="term" value="F:heme binding"/>
    <property type="evidence" value="ECO:0007669"/>
    <property type="project" value="InterPro"/>
</dbReference>
<dbReference type="FunFam" id="1.10.640.10:FF:000008">
    <property type="entry name" value="Dual oxidase 1"/>
    <property type="match status" value="1"/>
</dbReference>
<dbReference type="GO" id="GO:0016175">
    <property type="term" value="F:superoxide-generating NAD(P)H oxidase activity"/>
    <property type="evidence" value="ECO:0007669"/>
    <property type="project" value="UniProtKB-ARBA"/>
</dbReference>
<evidence type="ECO:0000256" key="20">
    <source>
        <dbReference type="PIRSR" id="PIRSR619791-2"/>
    </source>
</evidence>
<dbReference type="GO" id="GO:0009886">
    <property type="term" value="P:post-embryonic animal morphogenesis"/>
    <property type="evidence" value="ECO:0007669"/>
    <property type="project" value="UniProtKB-ARBA"/>
</dbReference>
<evidence type="ECO:0000259" key="23">
    <source>
        <dbReference type="PROSITE" id="PS50222"/>
    </source>
</evidence>
<dbReference type="PROSITE" id="PS00018">
    <property type="entry name" value="EF_HAND_1"/>
    <property type="match status" value="2"/>
</dbReference>
<dbReference type="PANTHER" id="PTHR11972">
    <property type="entry name" value="NADPH OXIDASE"/>
    <property type="match status" value="1"/>
</dbReference>
<evidence type="ECO:0000256" key="3">
    <source>
        <dbReference type="ARBA" id="ARBA00012698"/>
    </source>
</evidence>
<keyword evidence="7 20" id="KW-0479">Metal-binding</keyword>
<dbReference type="Gene3D" id="3.40.50.80">
    <property type="entry name" value="Nucleotide-binding domain of ferredoxin-NADP reductase (FNR) module"/>
    <property type="match status" value="1"/>
</dbReference>
<dbReference type="InterPro" id="IPR017927">
    <property type="entry name" value="FAD-bd_FR_type"/>
</dbReference>
<dbReference type="InterPro" id="IPR017938">
    <property type="entry name" value="Riboflavin_synthase-like_b-brl"/>
</dbReference>
<dbReference type="InterPro" id="IPR011992">
    <property type="entry name" value="EF-hand-dom_pair"/>
</dbReference>
<comment type="catalytic activity">
    <reaction evidence="19">
        <text>NADPH + O2 + H(+) = H2O2 + NADP(+)</text>
        <dbReference type="Rhea" id="RHEA:11260"/>
        <dbReference type="ChEBI" id="CHEBI:15378"/>
        <dbReference type="ChEBI" id="CHEBI:15379"/>
        <dbReference type="ChEBI" id="CHEBI:16240"/>
        <dbReference type="ChEBI" id="CHEBI:57783"/>
        <dbReference type="ChEBI" id="CHEBI:58349"/>
        <dbReference type="EC" id="1.6.3.1"/>
    </reaction>
</comment>
<feature type="transmembrane region" description="Helical" evidence="21">
    <location>
        <begin position="1069"/>
        <end position="1089"/>
    </location>
</feature>
<dbReference type="FunFam" id="3.40.50.80:FF:000020">
    <property type="entry name" value="Dual oxidase 1"/>
    <property type="match status" value="1"/>
</dbReference>
<dbReference type="SFLD" id="SFLDG01168">
    <property type="entry name" value="Ferric_reductase_subgroup_(FRE"/>
    <property type="match status" value="1"/>
</dbReference>